<reference evidence="2 3" key="2">
    <citation type="journal article" date="2019" name="G3 (Bethesda)">
        <title>Hybrid Assembly of the Genome of the Entomopathogenic Nematode Steinernema carpocapsae Identifies the X-Chromosome.</title>
        <authorList>
            <person name="Serra L."/>
            <person name="Macchietto M."/>
            <person name="Macias-Munoz A."/>
            <person name="McGill C.J."/>
            <person name="Rodriguez I.M."/>
            <person name="Rodriguez B."/>
            <person name="Murad R."/>
            <person name="Mortazavi A."/>
        </authorList>
    </citation>
    <scope>NUCLEOTIDE SEQUENCE [LARGE SCALE GENOMIC DNA]</scope>
    <source>
        <strain evidence="2 3">ALL</strain>
    </source>
</reference>
<organism evidence="2 3">
    <name type="scientific">Steinernema carpocapsae</name>
    <name type="common">Entomopathogenic nematode</name>
    <dbReference type="NCBI Taxonomy" id="34508"/>
    <lineage>
        <taxon>Eukaryota</taxon>
        <taxon>Metazoa</taxon>
        <taxon>Ecdysozoa</taxon>
        <taxon>Nematoda</taxon>
        <taxon>Chromadorea</taxon>
        <taxon>Rhabditida</taxon>
        <taxon>Tylenchina</taxon>
        <taxon>Panagrolaimomorpha</taxon>
        <taxon>Strongyloidoidea</taxon>
        <taxon>Steinernematidae</taxon>
        <taxon>Steinernema</taxon>
    </lineage>
</organism>
<evidence type="ECO:0000313" key="3">
    <source>
        <dbReference type="Proteomes" id="UP000298663"/>
    </source>
</evidence>
<gene>
    <name evidence="2" type="ORF">L596_024371</name>
</gene>
<comment type="caution">
    <text evidence="2">The sequence shown here is derived from an EMBL/GenBank/DDBJ whole genome shotgun (WGS) entry which is preliminary data.</text>
</comment>
<evidence type="ECO:0000256" key="1">
    <source>
        <dbReference type="SAM" id="MobiDB-lite"/>
    </source>
</evidence>
<sequence>MHFSKSTAMFSSPSKVTLTRSTRPRLDVNHGFMQSIIRRQKQSAEYEKREQERLEGVRARALEMNSPSLTKALPVPDSASARMQNRILFKLAVKKDNTERTFDIRTRDATEKLIAHIVEKMKLNDEESKRLLQHIESEKTNCGLRIRFQ</sequence>
<keyword evidence="3" id="KW-1185">Reference proteome</keyword>
<feature type="region of interest" description="Disordered" evidence="1">
    <location>
        <begin position="1"/>
        <end position="23"/>
    </location>
</feature>
<protein>
    <submittedName>
        <fullName evidence="2">Uncharacterized protein</fullName>
    </submittedName>
</protein>
<proteinExistence type="predicted"/>
<reference evidence="2 3" key="1">
    <citation type="journal article" date="2015" name="Genome Biol.">
        <title>Comparative genomics of Steinernema reveals deeply conserved gene regulatory networks.</title>
        <authorList>
            <person name="Dillman A.R."/>
            <person name="Macchietto M."/>
            <person name="Porter C.F."/>
            <person name="Rogers A."/>
            <person name="Williams B."/>
            <person name="Antoshechkin I."/>
            <person name="Lee M.M."/>
            <person name="Goodwin Z."/>
            <person name="Lu X."/>
            <person name="Lewis E.E."/>
            <person name="Goodrich-Blair H."/>
            <person name="Stock S.P."/>
            <person name="Adams B.J."/>
            <person name="Sternberg P.W."/>
            <person name="Mortazavi A."/>
        </authorList>
    </citation>
    <scope>NUCLEOTIDE SEQUENCE [LARGE SCALE GENOMIC DNA]</scope>
    <source>
        <strain evidence="2 3">ALL</strain>
    </source>
</reference>
<evidence type="ECO:0000313" key="2">
    <source>
        <dbReference type="EMBL" id="TKR68381.1"/>
    </source>
</evidence>
<feature type="compositionally biased region" description="Polar residues" evidence="1">
    <location>
        <begin position="1"/>
        <end position="21"/>
    </location>
</feature>
<name>A0A4U5MGK2_STECR</name>
<accession>A0A4U5MGK2</accession>
<dbReference type="AlphaFoldDB" id="A0A4U5MGK2"/>
<dbReference type="EMBL" id="AZBU02000008">
    <property type="protein sequence ID" value="TKR68381.1"/>
    <property type="molecule type" value="Genomic_DNA"/>
</dbReference>
<dbReference type="Proteomes" id="UP000298663">
    <property type="component" value="Unassembled WGS sequence"/>
</dbReference>